<dbReference type="PANTHER" id="PTHR30520:SF6">
    <property type="entry name" value="FORMATE_NITRATE FAMILY TRANSPORTER (EUROFUNG)"/>
    <property type="match status" value="1"/>
</dbReference>
<dbReference type="RefSeq" id="WP_133612198.1">
    <property type="nucleotide sequence ID" value="NZ_SNYW01000006.1"/>
</dbReference>
<dbReference type="AlphaFoldDB" id="A0A4R6X114"/>
<comment type="similarity">
    <text evidence="5">Belongs to the FNT transporter (TC 1.A.16) family.</text>
</comment>
<accession>A0A4R6X114</accession>
<dbReference type="InterPro" id="IPR024002">
    <property type="entry name" value="For/NO2_transpt_CS"/>
</dbReference>
<organism evidence="7 8">
    <name type="scientific">Dongia mobilis</name>
    <dbReference type="NCBI Taxonomy" id="578943"/>
    <lineage>
        <taxon>Bacteria</taxon>
        <taxon>Pseudomonadati</taxon>
        <taxon>Pseudomonadota</taxon>
        <taxon>Alphaproteobacteria</taxon>
        <taxon>Rhodospirillales</taxon>
        <taxon>Dongiaceae</taxon>
        <taxon>Dongia</taxon>
    </lineage>
</organism>
<evidence type="ECO:0000313" key="7">
    <source>
        <dbReference type="EMBL" id="TDQ84148.1"/>
    </source>
</evidence>
<dbReference type="GO" id="GO:0005886">
    <property type="term" value="C:plasma membrane"/>
    <property type="evidence" value="ECO:0007669"/>
    <property type="project" value="TreeGrafter"/>
</dbReference>
<dbReference type="Proteomes" id="UP000295783">
    <property type="component" value="Unassembled WGS sequence"/>
</dbReference>
<gene>
    <name evidence="7" type="ORF">A8950_0696</name>
</gene>
<feature type="transmembrane region" description="Helical" evidence="6">
    <location>
        <begin position="190"/>
        <end position="220"/>
    </location>
</feature>
<keyword evidence="3 6" id="KW-1133">Transmembrane helix</keyword>
<dbReference type="InterPro" id="IPR023271">
    <property type="entry name" value="Aquaporin-like"/>
</dbReference>
<comment type="subcellular location">
    <subcellularLocation>
        <location evidence="1">Membrane</location>
        <topology evidence="1">Multi-pass membrane protein</topology>
    </subcellularLocation>
</comment>
<feature type="transmembrane region" description="Helical" evidence="6">
    <location>
        <begin position="162"/>
        <end position="183"/>
    </location>
</feature>
<feature type="transmembrane region" description="Helical" evidence="6">
    <location>
        <begin position="240"/>
        <end position="260"/>
    </location>
</feature>
<keyword evidence="4 6" id="KW-0472">Membrane</keyword>
<keyword evidence="2 6" id="KW-0812">Transmembrane</keyword>
<dbReference type="PANTHER" id="PTHR30520">
    <property type="entry name" value="FORMATE TRANSPORTER-RELATED"/>
    <property type="match status" value="1"/>
</dbReference>
<dbReference type="InterPro" id="IPR000292">
    <property type="entry name" value="For/NO2_transpt"/>
</dbReference>
<dbReference type="PROSITE" id="PS01005">
    <property type="entry name" value="FORMATE_NITRITE_TP_1"/>
    <property type="match status" value="1"/>
</dbReference>
<sequence>MTGLDALLPEEIARKAEDVGIAKAGRDALTLFTLAVLAGAFIALGAMLSTLTAIGIGDALPFGLARLAIGATFSLGLILVVICGAELFTGDVLMTIAWASRRLGAAALLRVWAIVLAGNFVGGVGTALLVFLSGHLDLHHGAAAATALAIAEHKAGLGAMEAFWRGVMCNVLVCLAVWGALAARSVTDRILVVVPPVTAFVAAGFEHSIANFYFLGIGWLLDAGRIGNPLFLLAGQVPVIAGNLAGGACLVALVYWIAYLRPRRT</sequence>
<keyword evidence="8" id="KW-1185">Reference proteome</keyword>
<dbReference type="GO" id="GO:0015499">
    <property type="term" value="F:formate transmembrane transporter activity"/>
    <property type="evidence" value="ECO:0007669"/>
    <property type="project" value="TreeGrafter"/>
</dbReference>
<evidence type="ECO:0000256" key="4">
    <source>
        <dbReference type="ARBA" id="ARBA00023136"/>
    </source>
</evidence>
<dbReference type="PROSITE" id="PS01006">
    <property type="entry name" value="FORMATE_NITRITE_TP_2"/>
    <property type="match status" value="1"/>
</dbReference>
<reference evidence="7 8" key="1">
    <citation type="submission" date="2019-03" db="EMBL/GenBank/DDBJ databases">
        <title>Genomic Encyclopedia of Type Strains, Phase III (KMG-III): the genomes of soil and plant-associated and newly described type strains.</title>
        <authorList>
            <person name="Whitman W."/>
        </authorList>
    </citation>
    <scope>NUCLEOTIDE SEQUENCE [LARGE SCALE GENOMIC DNA]</scope>
    <source>
        <strain evidence="7 8">CGMCC 1.7660</strain>
    </source>
</reference>
<evidence type="ECO:0000256" key="1">
    <source>
        <dbReference type="ARBA" id="ARBA00004141"/>
    </source>
</evidence>
<name>A0A4R6X114_9PROT</name>
<comment type="caution">
    <text evidence="7">The sequence shown here is derived from an EMBL/GenBank/DDBJ whole genome shotgun (WGS) entry which is preliminary data.</text>
</comment>
<dbReference type="EMBL" id="SNYW01000006">
    <property type="protein sequence ID" value="TDQ84148.1"/>
    <property type="molecule type" value="Genomic_DNA"/>
</dbReference>
<dbReference type="Pfam" id="PF01226">
    <property type="entry name" value="Form_Nir_trans"/>
    <property type="match status" value="1"/>
</dbReference>
<feature type="transmembrane region" description="Helical" evidence="6">
    <location>
        <begin position="68"/>
        <end position="88"/>
    </location>
</feature>
<evidence type="ECO:0000256" key="5">
    <source>
        <dbReference type="ARBA" id="ARBA00049660"/>
    </source>
</evidence>
<dbReference type="OrthoDB" id="9786493at2"/>
<dbReference type="Gene3D" id="1.20.1080.10">
    <property type="entry name" value="Glycerol uptake facilitator protein"/>
    <property type="match status" value="1"/>
</dbReference>
<evidence type="ECO:0000256" key="6">
    <source>
        <dbReference type="SAM" id="Phobius"/>
    </source>
</evidence>
<evidence type="ECO:0000256" key="2">
    <source>
        <dbReference type="ARBA" id="ARBA00022692"/>
    </source>
</evidence>
<evidence type="ECO:0000256" key="3">
    <source>
        <dbReference type="ARBA" id="ARBA00022989"/>
    </source>
</evidence>
<proteinExistence type="inferred from homology"/>
<feature type="transmembrane region" description="Helical" evidence="6">
    <location>
        <begin position="31"/>
        <end position="56"/>
    </location>
</feature>
<evidence type="ECO:0000313" key="8">
    <source>
        <dbReference type="Proteomes" id="UP000295783"/>
    </source>
</evidence>
<protein>
    <submittedName>
        <fullName evidence="7">Formate/nitrite transporter</fullName>
    </submittedName>
</protein>
<feature type="transmembrane region" description="Helical" evidence="6">
    <location>
        <begin position="109"/>
        <end position="132"/>
    </location>
</feature>